<keyword evidence="9 17" id="KW-0732">Signal</keyword>
<keyword evidence="12 15" id="KW-1015">Disulfide bond</keyword>
<comment type="caution">
    <text evidence="15">Lacks conserved residue(s) required for the propagation of feature annotation.</text>
</comment>
<keyword evidence="14" id="KW-0449">Lipoprotein</keyword>
<evidence type="ECO:0000256" key="1">
    <source>
        <dbReference type="ARBA" id="ARBA00004609"/>
    </source>
</evidence>
<dbReference type="OrthoDB" id="3065412at2759"/>
<keyword evidence="10 15" id="KW-0408">Iron</keyword>
<accession>A0A0D2AVK4</accession>
<feature type="disulfide bond" evidence="15">
    <location>
        <begin position="51"/>
        <end position="84"/>
    </location>
</feature>
<evidence type="ECO:0000256" key="2">
    <source>
        <dbReference type="ARBA" id="ARBA00004613"/>
    </source>
</evidence>
<feature type="disulfide bond" evidence="15">
    <location>
        <begin position="42"/>
        <end position="49"/>
    </location>
</feature>
<evidence type="ECO:0000313" key="20">
    <source>
        <dbReference type="Proteomes" id="UP000053328"/>
    </source>
</evidence>
<feature type="chain" id="PRO_5002238646" description="CFEM domain-containing protein" evidence="17">
    <location>
        <begin position="20"/>
        <end position="189"/>
    </location>
</feature>
<feature type="binding site" description="axial binding residue" evidence="15">
    <location>
        <position position="46"/>
    </location>
    <ligand>
        <name>heme</name>
        <dbReference type="ChEBI" id="CHEBI:30413"/>
    </ligand>
    <ligandPart>
        <name>Fe</name>
        <dbReference type="ChEBI" id="CHEBI:18248"/>
    </ligandPart>
</feature>
<feature type="region of interest" description="Disordered" evidence="16">
    <location>
        <begin position="97"/>
        <end position="159"/>
    </location>
</feature>
<dbReference type="InterPro" id="IPR008427">
    <property type="entry name" value="Extracellular_membr_CFEM_dom"/>
</dbReference>
<keyword evidence="8 15" id="KW-0479">Metal-binding</keyword>
<evidence type="ECO:0000259" key="18">
    <source>
        <dbReference type="PROSITE" id="PS52012"/>
    </source>
</evidence>
<evidence type="ECO:0000256" key="9">
    <source>
        <dbReference type="ARBA" id="ARBA00022729"/>
    </source>
</evidence>
<evidence type="ECO:0000256" key="7">
    <source>
        <dbReference type="ARBA" id="ARBA00022622"/>
    </source>
</evidence>
<evidence type="ECO:0000256" key="6">
    <source>
        <dbReference type="ARBA" id="ARBA00022617"/>
    </source>
</evidence>
<evidence type="ECO:0000256" key="11">
    <source>
        <dbReference type="ARBA" id="ARBA00023136"/>
    </source>
</evidence>
<evidence type="ECO:0000313" key="19">
    <source>
        <dbReference type="EMBL" id="KIW10763.1"/>
    </source>
</evidence>
<dbReference type="Pfam" id="PF05730">
    <property type="entry name" value="CFEM"/>
    <property type="match status" value="1"/>
</dbReference>
<dbReference type="STRING" id="91928.A0A0D2AVK4"/>
<evidence type="ECO:0000256" key="8">
    <source>
        <dbReference type="ARBA" id="ARBA00022723"/>
    </source>
</evidence>
<dbReference type="AlphaFoldDB" id="A0A0D2AVK4"/>
<evidence type="ECO:0000256" key="4">
    <source>
        <dbReference type="ARBA" id="ARBA00022475"/>
    </source>
</evidence>
<sequence>MKTVALGAVALALALTASAQDITSLPVCAQSPILTAFSASGCGLTDIACVCNNTEFINGLVQLIPSVCTAAEVTATIDFAVSLCASYGVTLNLPDTSGGSASTTPAITSELTPPTTATAEPTPTSSITVSSSTAVVESTNSPTTTQTPEVSSSTSSSVPAQYTGAGSKINTVVVSALFGVVALTVAATI</sequence>
<comment type="similarity">
    <text evidence="3">Belongs to the RBT5 family.</text>
</comment>
<dbReference type="PROSITE" id="PS52012">
    <property type="entry name" value="CFEM"/>
    <property type="match status" value="1"/>
</dbReference>
<dbReference type="VEuPathDB" id="FungiDB:PV08_10062"/>
<gene>
    <name evidence="19" type="ORF">PV08_10062</name>
</gene>
<keyword evidence="5" id="KW-0964">Secreted</keyword>
<evidence type="ECO:0000256" key="12">
    <source>
        <dbReference type="ARBA" id="ARBA00023157"/>
    </source>
</evidence>
<protein>
    <recommendedName>
        <fullName evidence="18">CFEM domain-containing protein</fullName>
    </recommendedName>
</protein>
<keyword evidence="7" id="KW-0336">GPI-anchor</keyword>
<dbReference type="PANTHER" id="PTHR37928">
    <property type="entry name" value="CFEM DOMAIN PROTEIN (AFU_ORTHOLOGUE AFUA_6G14090)"/>
    <property type="match status" value="1"/>
</dbReference>
<feature type="domain" description="CFEM" evidence="18">
    <location>
        <begin position="1"/>
        <end position="109"/>
    </location>
</feature>
<keyword evidence="6 15" id="KW-0349">Heme</keyword>
<evidence type="ECO:0000256" key="15">
    <source>
        <dbReference type="PROSITE-ProRule" id="PRU01356"/>
    </source>
</evidence>
<keyword evidence="4" id="KW-1003">Cell membrane</keyword>
<evidence type="ECO:0000256" key="5">
    <source>
        <dbReference type="ARBA" id="ARBA00022525"/>
    </source>
</evidence>
<evidence type="ECO:0000256" key="14">
    <source>
        <dbReference type="ARBA" id="ARBA00023288"/>
    </source>
</evidence>
<evidence type="ECO:0000256" key="13">
    <source>
        <dbReference type="ARBA" id="ARBA00023180"/>
    </source>
</evidence>
<dbReference type="SMART" id="SM00747">
    <property type="entry name" value="CFEM"/>
    <property type="match status" value="1"/>
</dbReference>
<dbReference type="RefSeq" id="XP_016230979.1">
    <property type="nucleotide sequence ID" value="XM_016384377.1"/>
</dbReference>
<evidence type="ECO:0000256" key="16">
    <source>
        <dbReference type="SAM" id="MobiDB-lite"/>
    </source>
</evidence>
<feature type="compositionally biased region" description="Polar residues" evidence="16">
    <location>
        <begin position="97"/>
        <end position="106"/>
    </location>
</feature>
<keyword evidence="13" id="KW-0325">Glycoprotein</keyword>
<keyword evidence="20" id="KW-1185">Reference proteome</keyword>
<comment type="subcellular location">
    <subcellularLocation>
        <location evidence="1">Cell membrane</location>
        <topology evidence="1">Lipid-anchor</topology>
        <topology evidence="1">GPI-anchor</topology>
    </subcellularLocation>
    <subcellularLocation>
        <location evidence="2">Secreted</location>
    </subcellularLocation>
</comment>
<dbReference type="GO" id="GO:0005886">
    <property type="term" value="C:plasma membrane"/>
    <property type="evidence" value="ECO:0007669"/>
    <property type="project" value="UniProtKB-SubCell"/>
</dbReference>
<reference evidence="19 20" key="1">
    <citation type="submission" date="2015-01" db="EMBL/GenBank/DDBJ databases">
        <title>The Genome Sequence of Exophiala spinifera CBS89968.</title>
        <authorList>
            <consortium name="The Broad Institute Genomics Platform"/>
            <person name="Cuomo C."/>
            <person name="de Hoog S."/>
            <person name="Gorbushina A."/>
            <person name="Stielow B."/>
            <person name="Teixiera M."/>
            <person name="Abouelleil A."/>
            <person name="Chapman S.B."/>
            <person name="Priest M."/>
            <person name="Young S.K."/>
            <person name="Wortman J."/>
            <person name="Nusbaum C."/>
            <person name="Birren B."/>
        </authorList>
    </citation>
    <scope>NUCLEOTIDE SEQUENCE [LARGE SCALE GENOMIC DNA]</scope>
    <source>
        <strain evidence="19 20">CBS 89968</strain>
    </source>
</reference>
<dbReference type="EMBL" id="KN847499">
    <property type="protein sequence ID" value="KIW10763.1"/>
    <property type="molecule type" value="Genomic_DNA"/>
</dbReference>
<dbReference type="GeneID" id="27337145"/>
<dbReference type="GO" id="GO:0005576">
    <property type="term" value="C:extracellular region"/>
    <property type="evidence" value="ECO:0007669"/>
    <property type="project" value="UniProtKB-SubCell"/>
</dbReference>
<feature type="compositionally biased region" description="Low complexity" evidence="16">
    <location>
        <begin position="107"/>
        <end position="159"/>
    </location>
</feature>
<evidence type="ECO:0000256" key="17">
    <source>
        <dbReference type="SAM" id="SignalP"/>
    </source>
</evidence>
<dbReference type="InterPro" id="IPR051735">
    <property type="entry name" value="CFEM_domain"/>
</dbReference>
<dbReference type="PANTHER" id="PTHR37928:SF2">
    <property type="entry name" value="GPI ANCHORED CFEM DOMAIN PROTEIN (AFU_ORTHOLOGUE AFUA_6G10580)"/>
    <property type="match status" value="1"/>
</dbReference>
<organism evidence="19 20">
    <name type="scientific">Exophiala spinifera</name>
    <dbReference type="NCBI Taxonomy" id="91928"/>
    <lineage>
        <taxon>Eukaryota</taxon>
        <taxon>Fungi</taxon>
        <taxon>Dikarya</taxon>
        <taxon>Ascomycota</taxon>
        <taxon>Pezizomycotina</taxon>
        <taxon>Eurotiomycetes</taxon>
        <taxon>Chaetothyriomycetidae</taxon>
        <taxon>Chaetothyriales</taxon>
        <taxon>Herpotrichiellaceae</taxon>
        <taxon>Exophiala</taxon>
    </lineage>
</organism>
<name>A0A0D2AVK4_9EURO</name>
<dbReference type="Proteomes" id="UP000053328">
    <property type="component" value="Unassembled WGS sequence"/>
</dbReference>
<evidence type="ECO:0000256" key="10">
    <source>
        <dbReference type="ARBA" id="ARBA00023004"/>
    </source>
</evidence>
<feature type="disulfide bond" evidence="15">
    <location>
        <begin position="28"/>
        <end position="68"/>
    </location>
</feature>
<keyword evidence="11" id="KW-0472">Membrane</keyword>
<dbReference type="GO" id="GO:0098552">
    <property type="term" value="C:side of membrane"/>
    <property type="evidence" value="ECO:0007669"/>
    <property type="project" value="UniProtKB-KW"/>
</dbReference>
<proteinExistence type="inferred from homology"/>
<dbReference type="HOGENOM" id="CLU_063084_1_0_1"/>
<dbReference type="GO" id="GO:0046872">
    <property type="term" value="F:metal ion binding"/>
    <property type="evidence" value="ECO:0007669"/>
    <property type="project" value="UniProtKB-UniRule"/>
</dbReference>
<evidence type="ECO:0000256" key="3">
    <source>
        <dbReference type="ARBA" id="ARBA00010031"/>
    </source>
</evidence>
<feature type="signal peptide" evidence="17">
    <location>
        <begin position="1"/>
        <end position="19"/>
    </location>
</feature>